<dbReference type="EMBL" id="LR134384">
    <property type="protein sequence ID" value="VEH16137.1"/>
    <property type="molecule type" value="Genomic_DNA"/>
</dbReference>
<keyword evidence="1" id="KW-0812">Transmembrane</keyword>
<organism evidence="3 4">
    <name type="scientific">Segatella oris</name>
    <dbReference type="NCBI Taxonomy" id="28135"/>
    <lineage>
        <taxon>Bacteria</taxon>
        <taxon>Pseudomonadati</taxon>
        <taxon>Bacteroidota</taxon>
        <taxon>Bacteroidia</taxon>
        <taxon>Bacteroidales</taxon>
        <taxon>Prevotellaceae</taxon>
        <taxon>Segatella</taxon>
    </lineage>
</organism>
<evidence type="ECO:0000313" key="4">
    <source>
        <dbReference type="Proteomes" id="UP000274578"/>
    </source>
</evidence>
<protein>
    <recommendedName>
        <fullName evidence="2">DUF6268 domain-containing protein</fullName>
    </recommendedName>
</protein>
<dbReference type="Pfam" id="PF19783">
    <property type="entry name" value="DUF6268"/>
    <property type="match status" value="1"/>
</dbReference>
<dbReference type="AlphaFoldDB" id="A0A3S4T6V7"/>
<reference evidence="3 4" key="1">
    <citation type="submission" date="2018-12" db="EMBL/GenBank/DDBJ databases">
        <authorList>
            <consortium name="Pathogen Informatics"/>
        </authorList>
    </citation>
    <scope>NUCLEOTIDE SEQUENCE [LARGE SCALE GENOMIC DNA]</scope>
    <source>
        <strain evidence="3 4">NCTC13071</strain>
    </source>
</reference>
<dbReference type="InterPro" id="IPR046235">
    <property type="entry name" value="DUF6268"/>
</dbReference>
<evidence type="ECO:0000313" key="3">
    <source>
        <dbReference type="EMBL" id="VEH16137.1"/>
    </source>
</evidence>
<evidence type="ECO:0000256" key="1">
    <source>
        <dbReference type="SAM" id="Phobius"/>
    </source>
</evidence>
<proteinExistence type="predicted"/>
<dbReference type="KEGG" id="poc:NCTC13071_02160"/>
<dbReference type="Proteomes" id="UP000274578">
    <property type="component" value="Chromosome 1"/>
</dbReference>
<sequence>MGKYEKPQRNDVNSTERSDILVFNCYLCHVRFLLTCYVCSTKIGEISDISKCFEDFVSQALGVLTKIYAAELRNTKMKKILLLELMMAACTGLNAQIMFKTEYFGESDYRMTEGDTDRKVGNSKGSAVVYQGGVNIPLSMKLDENKRPTMWALSVGGAYVRLDNKGFTEPLVIDEIMNLGLSLNHLRPLNDRWSMLATVGGGIYMPSTKLSKIRFKNVLGSVGVVFIYHLKPNLELGGGIVLNNSFGYPMLFPAFYLNWATAGKYTVKISMMDGVEMSAGYNANRHLSLNIVAEMKGQMALMVQDGKDKIFSHQYIIAGFRPEIKLGKRISIPLTAGIHVIRPAEITDRSLKSMFRDRSCYFQVSPYASAGLNIEF</sequence>
<keyword evidence="1" id="KW-0472">Membrane</keyword>
<accession>A0A3S4T6V7</accession>
<keyword evidence="1" id="KW-1133">Transmembrane helix</keyword>
<name>A0A3S4T6V7_9BACT</name>
<feature type="domain" description="DUF6268" evidence="2">
    <location>
        <begin position="93"/>
        <end position="374"/>
    </location>
</feature>
<feature type="transmembrane region" description="Helical" evidence="1">
    <location>
        <begin position="80"/>
        <end position="99"/>
    </location>
</feature>
<gene>
    <name evidence="3" type="ORF">NCTC13071_02160</name>
</gene>
<evidence type="ECO:0000259" key="2">
    <source>
        <dbReference type="Pfam" id="PF19783"/>
    </source>
</evidence>